<feature type="domain" description="RNA polymerase sigma factor 70 region 4 type 2" evidence="6">
    <location>
        <begin position="124"/>
        <end position="172"/>
    </location>
</feature>
<evidence type="ECO:0000313" key="7">
    <source>
        <dbReference type="EMBL" id="PSR54967.1"/>
    </source>
</evidence>
<dbReference type="InterPro" id="IPR036388">
    <property type="entry name" value="WH-like_DNA-bd_sf"/>
</dbReference>
<evidence type="ECO:0000256" key="4">
    <source>
        <dbReference type="ARBA" id="ARBA00023163"/>
    </source>
</evidence>
<evidence type="ECO:0000256" key="3">
    <source>
        <dbReference type="ARBA" id="ARBA00023082"/>
    </source>
</evidence>
<dbReference type="Pfam" id="PF04542">
    <property type="entry name" value="Sigma70_r2"/>
    <property type="match status" value="1"/>
</dbReference>
<evidence type="ECO:0000256" key="2">
    <source>
        <dbReference type="ARBA" id="ARBA00023015"/>
    </source>
</evidence>
<dbReference type="InterPro" id="IPR014327">
    <property type="entry name" value="RNA_pol_sigma70_bacteroid"/>
</dbReference>
<comment type="caution">
    <text evidence="7">The sequence shown here is derived from an EMBL/GenBank/DDBJ whole genome shotgun (WGS) entry which is preliminary data.</text>
</comment>
<keyword evidence="2" id="KW-0805">Transcription regulation</keyword>
<dbReference type="EMBL" id="PYFT01000001">
    <property type="protein sequence ID" value="PSR54967.1"/>
    <property type="molecule type" value="Genomic_DNA"/>
</dbReference>
<dbReference type="Pfam" id="PF08281">
    <property type="entry name" value="Sigma70_r4_2"/>
    <property type="match status" value="1"/>
</dbReference>
<dbReference type="GO" id="GO:0016987">
    <property type="term" value="F:sigma factor activity"/>
    <property type="evidence" value="ECO:0007669"/>
    <property type="project" value="UniProtKB-KW"/>
</dbReference>
<dbReference type="InterPro" id="IPR014284">
    <property type="entry name" value="RNA_pol_sigma-70_dom"/>
</dbReference>
<dbReference type="Proteomes" id="UP000240357">
    <property type="component" value="Unassembled WGS sequence"/>
</dbReference>
<dbReference type="RefSeq" id="WP_106931143.1">
    <property type="nucleotide sequence ID" value="NZ_PYFT01000001.1"/>
</dbReference>
<dbReference type="PANTHER" id="PTHR43133">
    <property type="entry name" value="RNA POLYMERASE ECF-TYPE SIGMA FACTO"/>
    <property type="match status" value="1"/>
</dbReference>
<dbReference type="OrthoDB" id="679904at2"/>
<dbReference type="InterPro" id="IPR013325">
    <property type="entry name" value="RNA_pol_sigma_r2"/>
</dbReference>
<dbReference type="InterPro" id="IPR013249">
    <property type="entry name" value="RNA_pol_sigma70_r4_t2"/>
</dbReference>
<sequence>MAAPTTTKQTDTPFKIKDLTTFDSIYRQYWPELFDVAYKRVHSPEKAEEIIQDLFVELWEKKDQIQIKESVAAYLFGALKFRILNHLRHEKVRETHLQVVREEASAITNNLEEEIYVNDLESAYQNQVSNLPEKCRAAFELSRREQLSFKEIALKLNVSVNTVEKQVGKALRVLRFNLKDFTFTLLFLWLF</sequence>
<dbReference type="GO" id="GO:0003677">
    <property type="term" value="F:DNA binding"/>
    <property type="evidence" value="ECO:0007669"/>
    <property type="project" value="InterPro"/>
</dbReference>
<name>A0A2T2YHI1_9BACT</name>
<evidence type="ECO:0000313" key="8">
    <source>
        <dbReference type="Proteomes" id="UP000240357"/>
    </source>
</evidence>
<dbReference type="Gene3D" id="1.10.10.10">
    <property type="entry name" value="Winged helix-like DNA-binding domain superfamily/Winged helix DNA-binding domain"/>
    <property type="match status" value="1"/>
</dbReference>
<dbReference type="InterPro" id="IPR039425">
    <property type="entry name" value="RNA_pol_sigma-70-like"/>
</dbReference>
<keyword evidence="8" id="KW-1185">Reference proteome</keyword>
<dbReference type="PANTHER" id="PTHR43133:SF46">
    <property type="entry name" value="RNA POLYMERASE SIGMA-70 FACTOR ECF SUBFAMILY"/>
    <property type="match status" value="1"/>
</dbReference>
<evidence type="ECO:0000259" key="5">
    <source>
        <dbReference type="Pfam" id="PF04542"/>
    </source>
</evidence>
<keyword evidence="3" id="KW-0731">Sigma factor</keyword>
<dbReference type="InterPro" id="IPR007627">
    <property type="entry name" value="RNA_pol_sigma70_r2"/>
</dbReference>
<evidence type="ECO:0000259" key="6">
    <source>
        <dbReference type="Pfam" id="PF08281"/>
    </source>
</evidence>
<dbReference type="GO" id="GO:0006352">
    <property type="term" value="P:DNA-templated transcription initiation"/>
    <property type="evidence" value="ECO:0007669"/>
    <property type="project" value="InterPro"/>
</dbReference>
<protein>
    <recommendedName>
        <fullName evidence="9">RNA polymerase sigma-70 factor</fullName>
    </recommendedName>
</protein>
<dbReference type="AlphaFoldDB" id="A0A2T2YHI1"/>
<dbReference type="SUPFAM" id="SSF88659">
    <property type="entry name" value="Sigma3 and sigma4 domains of RNA polymerase sigma factors"/>
    <property type="match status" value="1"/>
</dbReference>
<dbReference type="NCBIfam" id="TIGR02985">
    <property type="entry name" value="Sig70_bacteroi1"/>
    <property type="match status" value="1"/>
</dbReference>
<feature type="domain" description="RNA polymerase sigma-70 region 2" evidence="5">
    <location>
        <begin position="25"/>
        <end position="91"/>
    </location>
</feature>
<evidence type="ECO:0000256" key="1">
    <source>
        <dbReference type="ARBA" id="ARBA00010641"/>
    </source>
</evidence>
<comment type="similarity">
    <text evidence="1">Belongs to the sigma-70 factor family. ECF subfamily.</text>
</comment>
<dbReference type="NCBIfam" id="TIGR02937">
    <property type="entry name" value="sigma70-ECF"/>
    <property type="match status" value="1"/>
</dbReference>
<accession>A0A2T2YHI1</accession>
<proteinExistence type="inferred from homology"/>
<dbReference type="Gene3D" id="1.10.1740.10">
    <property type="match status" value="1"/>
</dbReference>
<dbReference type="InterPro" id="IPR013324">
    <property type="entry name" value="RNA_pol_sigma_r3/r4-like"/>
</dbReference>
<evidence type="ECO:0008006" key="9">
    <source>
        <dbReference type="Google" id="ProtNLM"/>
    </source>
</evidence>
<organism evidence="7 8">
    <name type="scientific">Adhaeribacter arboris</name>
    <dbReference type="NCBI Taxonomy" id="2072846"/>
    <lineage>
        <taxon>Bacteria</taxon>
        <taxon>Pseudomonadati</taxon>
        <taxon>Bacteroidota</taxon>
        <taxon>Cytophagia</taxon>
        <taxon>Cytophagales</taxon>
        <taxon>Hymenobacteraceae</taxon>
        <taxon>Adhaeribacter</taxon>
    </lineage>
</organism>
<keyword evidence="4" id="KW-0804">Transcription</keyword>
<reference evidence="7 8" key="1">
    <citation type="submission" date="2018-03" db="EMBL/GenBank/DDBJ databases">
        <title>Adhaeribacter sp. HMF7605 Genome sequencing and assembly.</title>
        <authorList>
            <person name="Kang H."/>
            <person name="Kang J."/>
            <person name="Cha I."/>
            <person name="Kim H."/>
            <person name="Joh K."/>
        </authorList>
    </citation>
    <scope>NUCLEOTIDE SEQUENCE [LARGE SCALE GENOMIC DNA]</scope>
    <source>
        <strain evidence="7 8">HMF7605</strain>
    </source>
</reference>
<dbReference type="SUPFAM" id="SSF88946">
    <property type="entry name" value="Sigma2 domain of RNA polymerase sigma factors"/>
    <property type="match status" value="1"/>
</dbReference>
<gene>
    <name evidence="7" type="ORF">AHMF7605_16380</name>
</gene>